<sequence length="163" mass="18223">MAIGMFELYKASSCVTLILFLKYFISNMRWGFAKGKANLRAKEDFNNNANATADDVERANHAGRIIQNDLENLPIGLIVIWASLLTVNASYTVLEDGEAACLTHLVFTCLFCIFRVLHTIIYELKLGLPRSLVFVLSMCSLFGLMILMIVCAFYLPETPSSAR</sequence>
<keyword evidence="4 5" id="KW-0472">Membrane</keyword>
<feature type="transmembrane region" description="Helical" evidence="5">
    <location>
        <begin position="73"/>
        <end position="93"/>
    </location>
</feature>
<comment type="caution">
    <text evidence="6">The sequence shown here is derived from an EMBL/GenBank/DDBJ whole genome shotgun (WGS) entry which is preliminary data.</text>
</comment>
<evidence type="ECO:0000256" key="5">
    <source>
        <dbReference type="SAM" id="Phobius"/>
    </source>
</evidence>
<keyword evidence="2 5" id="KW-0812">Transmembrane</keyword>
<evidence type="ECO:0000313" key="6">
    <source>
        <dbReference type="EMBL" id="CAI4002221.1"/>
    </source>
</evidence>
<dbReference type="InterPro" id="IPR023352">
    <property type="entry name" value="MAPEG-like_dom_sf"/>
</dbReference>
<dbReference type="Pfam" id="PF01124">
    <property type="entry name" value="MAPEG"/>
    <property type="match status" value="1"/>
</dbReference>
<gene>
    <name evidence="6" type="ORF">C1SCF055_LOCUS28190</name>
</gene>
<evidence type="ECO:0000256" key="1">
    <source>
        <dbReference type="ARBA" id="ARBA00004370"/>
    </source>
</evidence>
<evidence type="ECO:0000256" key="2">
    <source>
        <dbReference type="ARBA" id="ARBA00022692"/>
    </source>
</evidence>
<comment type="subcellular location">
    <subcellularLocation>
        <location evidence="1">Membrane</location>
    </subcellularLocation>
</comment>
<keyword evidence="7" id="KW-0808">Transferase</keyword>
<dbReference type="Proteomes" id="UP001152797">
    <property type="component" value="Unassembled WGS sequence"/>
</dbReference>
<dbReference type="EMBL" id="CAMXCT030003068">
    <property type="protein sequence ID" value="CAL4789533.1"/>
    <property type="molecule type" value="Genomic_DNA"/>
</dbReference>
<feature type="transmembrane region" description="Helical" evidence="5">
    <location>
        <begin position="131"/>
        <end position="155"/>
    </location>
</feature>
<dbReference type="EMBL" id="CAMXCT010003068">
    <property type="protein sequence ID" value="CAI4002221.1"/>
    <property type="molecule type" value="Genomic_DNA"/>
</dbReference>
<keyword evidence="8" id="KW-1185">Reference proteome</keyword>
<protein>
    <submittedName>
        <fullName evidence="7">Glutathione transferase</fullName>
    </submittedName>
</protein>
<organism evidence="6">
    <name type="scientific">Cladocopium goreaui</name>
    <dbReference type="NCBI Taxonomy" id="2562237"/>
    <lineage>
        <taxon>Eukaryota</taxon>
        <taxon>Sar</taxon>
        <taxon>Alveolata</taxon>
        <taxon>Dinophyceae</taxon>
        <taxon>Suessiales</taxon>
        <taxon>Symbiodiniaceae</taxon>
        <taxon>Cladocopium</taxon>
    </lineage>
</organism>
<dbReference type="GO" id="GO:0016740">
    <property type="term" value="F:transferase activity"/>
    <property type="evidence" value="ECO:0007669"/>
    <property type="project" value="UniProtKB-KW"/>
</dbReference>
<evidence type="ECO:0000313" key="8">
    <source>
        <dbReference type="Proteomes" id="UP001152797"/>
    </source>
</evidence>
<dbReference type="GO" id="GO:0016020">
    <property type="term" value="C:membrane"/>
    <property type="evidence" value="ECO:0007669"/>
    <property type="project" value="UniProtKB-SubCell"/>
</dbReference>
<accession>A0A9P1D585</accession>
<dbReference type="Gene3D" id="1.20.120.550">
    <property type="entry name" value="Membrane associated eicosanoid/glutathione metabolism-like domain"/>
    <property type="match status" value="1"/>
</dbReference>
<reference evidence="7 8" key="2">
    <citation type="submission" date="2024-05" db="EMBL/GenBank/DDBJ databases">
        <authorList>
            <person name="Chen Y."/>
            <person name="Shah S."/>
            <person name="Dougan E. K."/>
            <person name="Thang M."/>
            <person name="Chan C."/>
        </authorList>
    </citation>
    <scope>NUCLEOTIDE SEQUENCE [LARGE SCALE GENOMIC DNA]</scope>
</reference>
<name>A0A9P1D585_9DINO</name>
<dbReference type="InterPro" id="IPR001129">
    <property type="entry name" value="Membr-assoc_MAPEG"/>
</dbReference>
<dbReference type="SUPFAM" id="SSF161084">
    <property type="entry name" value="MAPEG domain-like"/>
    <property type="match status" value="1"/>
</dbReference>
<dbReference type="OrthoDB" id="193139at2759"/>
<reference evidence="6" key="1">
    <citation type="submission" date="2022-10" db="EMBL/GenBank/DDBJ databases">
        <authorList>
            <person name="Chen Y."/>
            <person name="Dougan E. K."/>
            <person name="Chan C."/>
            <person name="Rhodes N."/>
            <person name="Thang M."/>
        </authorList>
    </citation>
    <scope>NUCLEOTIDE SEQUENCE</scope>
</reference>
<feature type="transmembrane region" description="Helical" evidence="5">
    <location>
        <begin position="6"/>
        <end position="25"/>
    </location>
</feature>
<keyword evidence="3 5" id="KW-1133">Transmembrane helix</keyword>
<evidence type="ECO:0000256" key="4">
    <source>
        <dbReference type="ARBA" id="ARBA00023136"/>
    </source>
</evidence>
<evidence type="ECO:0000256" key="3">
    <source>
        <dbReference type="ARBA" id="ARBA00022989"/>
    </source>
</evidence>
<dbReference type="EMBL" id="CAMXCT020003068">
    <property type="protein sequence ID" value="CAL1155596.1"/>
    <property type="molecule type" value="Genomic_DNA"/>
</dbReference>
<dbReference type="AlphaFoldDB" id="A0A9P1D585"/>
<evidence type="ECO:0000313" key="7">
    <source>
        <dbReference type="EMBL" id="CAL4789533.1"/>
    </source>
</evidence>
<proteinExistence type="predicted"/>
<feature type="transmembrane region" description="Helical" evidence="5">
    <location>
        <begin position="105"/>
        <end position="124"/>
    </location>
</feature>